<dbReference type="Gene3D" id="3.10.10.10">
    <property type="entry name" value="HIV Type 1 Reverse Transcriptase, subunit A, domain 1"/>
    <property type="match status" value="1"/>
</dbReference>
<dbReference type="InterPro" id="IPR043128">
    <property type="entry name" value="Rev_trsase/Diguanyl_cyclase"/>
</dbReference>
<feature type="domain" description="Reverse transcriptase" evidence="8">
    <location>
        <begin position="98"/>
        <end position="214"/>
    </location>
</feature>
<dbReference type="GO" id="GO:0008233">
    <property type="term" value="F:peptidase activity"/>
    <property type="evidence" value="ECO:0007669"/>
    <property type="project" value="UniProtKB-KW"/>
</dbReference>
<dbReference type="Pfam" id="PF00078">
    <property type="entry name" value="RVT_1"/>
    <property type="match status" value="1"/>
</dbReference>
<dbReference type="FunFam" id="3.10.10.10:FF:000007">
    <property type="entry name" value="Retrovirus-related Pol polyprotein from transposon 17.6-like Protein"/>
    <property type="match status" value="1"/>
</dbReference>
<dbReference type="Proteomes" id="UP000236161">
    <property type="component" value="Unassembled WGS sequence"/>
</dbReference>
<keyword evidence="3" id="KW-0548">Nucleotidyltransferase</keyword>
<dbReference type="CDD" id="cd01647">
    <property type="entry name" value="RT_LTR"/>
    <property type="match status" value="1"/>
</dbReference>
<dbReference type="InterPro" id="IPR000477">
    <property type="entry name" value="RT_dom"/>
</dbReference>
<keyword evidence="7 9" id="KW-0695">RNA-directed DNA polymerase</keyword>
<keyword evidence="1" id="KW-0645">Protease</keyword>
<dbReference type="GO" id="GO:0003964">
    <property type="term" value="F:RNA-directed DNA polymerase activity"/>
    <property type="evidence" value="ECO:0007669"/>
    <property type="project" value="UniProtKB-KW"/>
</dbReference>
<keyword evidence="6" id="KW-0378">Hydrolase</keyword>
<dbReference type="InterPro" id="IPR043502">
    <property type="entry name" value="DNA/RNA_pol_sf"/>
</dbReference>
<dbReference type="AlphaFoldDB" id="A0A2H9ZY77"/>
<dbReference type="SUPFAM" id="SSF56672">
    <property type="entry name" value="DNA/RNA polymerases"/>
    <property type="match status" value="1"/>
</dbReference>
<dbReference type="OrthoDB" id="1741804at2759"/>
<name>A0A2H9ZY77_9ASPA</name>
<evidence type="ECO:0000256" key="2">
    <source>
        <dbReference type="ARBA" id="ARBA00022679"/>
    </source>
</evidence>
<dbReference type="GO" id="GO:0004519">
    <property type="term" value="F:endonuclease activity"/>
    <property type="evidence" value="ECO:0007669"/>
    <property type="project" value="UniProtKB-KW"/>
</dbReference>
<keyword evidence="10" id="KW-1185">Reference proteome</keyword>
<evidence type="ECO:0000256" key="1">
    <source>
        <dbReference type="ARBA" id="ARBA00022670"/>
    </source>
</evidence>
<organism evidence="9 10">
    <name type="scientific">Apostasia shenzhenica</name>
    <dbReference type="NCBI Taxonomy" id="1088818"/>
    <lineage>
        <taxon>Eukaryota</taxon>
        <taxon>Viridiplantae</taxon>
        <taxon>Streptophyta</taxon>
        <taxon>Embryophyta</taxon>
        <taxon>Tracheophyta</taxon>
        <taxon>Spermatophyta</taxon>
        <taxon>Magnoliopsida</taxon>
        <taxon>Liliopsida</taxon>
        <taxon>Asparagales</taxon>
        <taxon>Orchidaceae</taxon>
        <taxon>Apostasioideae</taxon>
        <taxon>Apostasia</taxon>
    </lineage>
</organism>
<evidence type="ECO:0000313" key="10">
    <source>
        <dbReference type="Proteomes" id="UP000236161"/>
    </source>
</evidence>
<keyword evidence="4" id="KW-0540">Nuclease</keyword>
<evidence type="ECO:0000256" key="4">
    <source>
        <dbReference type="ARBA" id="ARBA00022722"/>
    </source>
</evidence>
<dbReference type="EMBL" id="KZ452735">
    <property type="protein sequence ID" value="PKA48222.1"/>
    <property type="molecule type" value="Genomic_DNA"/>
</dbReference>
<evidence type="ECO:0000256" key="6">
    <source>
        <dbReference type="ARBA" id="ARBA00022801"/>
    </source>
</evidence>
<evidence type="ECO:0000313" key="9">
    <source>
        <dbReference type="EMBL" id="PKA48222.1"/>
    </source>
</evidence>
<dbReference type="InterPro" id="IPR053134">
    <property type="entry name" value="RNA-dir_DNA_polymerase"/>
</dbReference>
<protein>
    <submittedName>
        <fullName evidence="9">RNA-directed DNA polymerase like</fullName>
    </submittedName>
</protein>
<accession>A0A2H9ZY77</accession>
<proteinExistence type="predicted"/>
<dbReference type="GO" id="GO:0006508">
    <property type="term" value="P:proteolysis"/>
    <property type="evidence" value="ECO:0007669"/>
    <property type="project" value="UniProtKB-KW"/>
</dbReference>
<evidence type="ECO:0000256" key="7">
    <source>
        <dbReference type="ARBA" id="ARBA00022918"/>
    </source>
</evidence>
<dbReference type="Gene3D" id="3.30.70.270">
    <property type="match status" value="1"/>
</dbReference>
<gene>
    <name evidence="9" type="ORF">AXF42_Ash020619</name>
</gene>
<reference evidence="9 10" key="1">
    <citation type="journal article" date="2017" name="Nature">
        <title>The Apostasia genome and the evolution of orchids.</title>
        <authorList>
            <person name="Zhang G.Q."/>
            <person name="Liu K.W."/>
            <person name="Li Z."/>
            <person name="Lohaus R."/>
            <person name="Hsiao Y.Y."/>
            <person name="Niu S.C."/>
            <person name="Wang J.Y."/>
            <person name="Lin Y.C."/>
            <person name="Xu Q."/>
            <person name="Chen L.J."/>
            <person name="Yoshida K."/>
            <person name="Fujiwara S."/>
            <person name="Wang Z.W."/>
            <person name="Zhang Y.Q."/>
            <person name="Mitsuda N."/>
            <person name="Wang M."/>
            <person name="Liu G.H."/>
            <person name="Pecoraro L."/>
            <person name="Huang H.X."/>
            <person name="Xiao X.J."/>
            <person name="Lin M."/>
            <person name="Wu X.Y."/>
            <person name="Wu W.L."/>
            <person name="Chen Y.Y."/>
            <person name="Chang S.B."/>
            <person name="Sakamoto S."/>
            <person name="Ohme-Takagi M."/>
            <person name="Yagi M."/>
            <person name="Zeng S.J."/>
            <person name="Shen C.Y."/>
            <person name="Yeh C.M."/>
            <person name="Luo Y.B."/>
            <person name="Tsai W.C."/>
            <person name="Van de Peer Y."/>
            <person name="Liu Z.J."/>
        </authorList>
    </citation>
    <scope>NUCLEOTIDE SEQUENCE [LARGE SCALE GENOMIC DNA]</scope>
    <source>
        <strain evidence="10">cv. Shenzhen</strain>
        <tissue evidence="9">Stem</tissue>
    </source>
</reference>
<keyword evidence="5" id="KW-0255">Endonuclease</keyword>
<evidence type="ECO:0000259" key="8">
    <source>
        <dbReference type="PROSITE" id="PS50878"/>
    </source>
</evidence>
<dbReference type="PANTHER" id="PTHR24559">
    <property type="entry name" value="TRANSPOSON TY3-I GAG-POL POLYPROTEIN"/>
    <property type="match status" value="1"/>
</dbReference>
<dbReference type="PANTHER" id="PTHR24559:SF450">
    <property type="entry name" value="RNA-DIRECTED DNA POLYMERASE HOMOLOG"/>
    <property type="match status" value="1"/>
</dbReference>
<keyword evidence="2" id="KW-0808">Transferase</keyword>
<evidence type="ECO:0000256" key="3">
    <source>
        <dbReference type="ARBA" id="ARBA00022695"/>
    </source>
</evidence>
<dbReference type="PROSITE" id="PS50878">
    <property type="entry name" value="RT_POL"/>
    <property type="match status" value="1"/>
</dbReference>
<sequence length="214" mass="24688">MQKVFQNASLLLHIQFYSKSSDSLLNSEANLNNYQQSALYTLLEQYSDIFLEPTGLPPTRQQDHRIILQEGTNPISIRPYRYPALQKTAIEKLIYELKDAGVIQDSASPFSSPVVLVKKKDGSWRLCINYRELNSKTIKDKFPIPVVELLDELHGSCYYSKLDLKSGYWQVRMNKNDIKKTAFRTHEGHYEFLVMPFGLTNAPATFQKLMNSIF</sequence>
<evidence type="ECO:0000256" key="5">
    <source>
        <dbReference type="ARBA" id="ARBA00022759"/>
    </source>
</evidence>